<dbReference type="eggNOG" id="COG3104">
    <property type="taxonomic scope" value="Bacteria"/>
</dbReference>
<organism evidence="9 10">
    <name type="scientific">Asticcacaulis biprosthecium C19</name>
    <dbReference type="NCBI Taxonomy" id="715226"/>
    <lineage>
        <taxon>Bacteria</taxon>
        <taxon>Pseudomonadati</taxon>
        <taxon>Pseudomonadota</taxon>
        <taxon>Alphaproteobacteria</taxon>
        <taxon>Caulobacterales</taxon>
        <taxon>Caulobacteraceae</taxon>
        <taxon>Asticcacaulis</taxon>
    </lineage>
</organism>
<dbReference type="GO" id="GO:0006857">
    <property type="term" value="P:oligopeptide transport"/>
    <property type="evidence" value="ECO:0007669"/>
    <property type="project" value="InterPro"/>
</dbReference>
<evidence type="ECO:0000313" key="10">
    <source>
        <dbReference type="Proteomes" id="UP000006512"/>
    </source>
</evidence>
<dbReference type="InterPro" id="IPR005279">
    <property type="entry name" value="Dipep/tripep_permease"/>
</dbReference>
<evidence type="ECO:0000256" key="2">
    <source>
        <dbReference type="ARBA" id="ARBA00005982"/>
    </source>
</evidence>
<keyword evidence="10" id="KW-1185">Reference proteome</keyword>
<keyword evidence="4" id="KW-0571">Peptide transport</keyword>
<evidence type="ECO:0000256" key="6">
    <source>
        <dbReference type="ARBA" id="ARBA00023136"/>
    </source>
</evidence>
<dbReference type="InterPro" id="IPR018456">
    <property type="entry name" value="PTR2_symporter_CS"/>
</dbReference>
<evidence type="ECO:0000256" key="5">
    <source>
        <dbReference type="ARBA" id="ARBA00022989"/>
    </source>
</evidence>
<feature type="transmembrane region" description="Helical" evidence="8">
    <location>
        <begin position="310"/>
        <end position="326"/>
    </location>
</feature>
<feature type="transmembrane region" description="Helical" evidence="8">
    <location>
        <begin position="442"/>
        <end position="462"/>
    </location>
</feature>
<dbReference type="Pfam" id="PF00854">
    <property type="entry name" value="PTR2"/>
    <property type="match status" value="2"/>
</dbReference>
<dbReference type="HOGENOM" id="CLU_004790_0_2_5"/>
<proteinExistence type="inferred from homology"/>
<feature type="transmembrane region" description="Helical" evidence="8">
    <location>
        <begin position="237"/>
        <end position="257"/>
    </location>
</feature>
<feature type="transmembrane region" description="Helical" evidence="8">
    <location>
        <begin position="474"/>
        <end position="493"/>
    </location>
</feature>
<feature type="transmembrane region" description="Helical" evidence="8">
    <location>
        <begin position="43"/>
        <end position="62"/>
    </location>
</feature>
<feature type="transmembrane region" description="Helical" evidence="8">
    <location>
        <begin position="332"/>
        <end position="350"/>
    </location>
</feature>
<dbReference type="CDD" id="cd17346">
    <property type="entry name" value="MFS_DtpA_like"/>
    <property type="match status" value="1"/>
</dbReference>
<reference evidence="10" key="1">
    <citation type="submission" date="2011-03" db="EMBL/GenBank/DDBJ databases">
        <title>Draft genome sequence of Brevundimonas diminuta.</title>
        <authorList>
            <person name="Brown P.J.B."/>
            <person name="Buechlein A."/>
            <person name="Hemmerich C."/>
            <person name="Brun Y.V."/>
        </authorList>
    </citation>
    <scope>NUCLEOTIDE SEQUENCE [LARGE SCALE GENOMIC DNA]</scope>
    <source>
        <strain evidence="10">C19</strain>
    </source>
</reference>
<feature type="transmembrane region" description="Helical" evidence="8">
    <location>
        <begin position="68"/>
        <end position="89"/>
    </location>
</feature>
<dbReference type="RefSeq" id="WP_006275054.1">
    <property type="nucleotide sequence ID" value="NZ_GL883080.1"/>
</dbReference>
<gene>
    <name evidence="9" type="ORF">ABI_42800</name>
</gene>
<dbReference type="EMBL" id="GL883080">
    <property type="protein sequence ID" value="EGF89857.1"/>
    <property type="molecule type" value="Genomic_DNA"/>
</dbReference>
<dbReference type="GO" id="GO:0016020">
    <property type="term" value="C:membrane"/>
    <property type="evidence" value="ECO:0007669"/>
    <property type="project" value="UniProtKB-SubCell"/>
</dbReference>
<feature type="transmembrane region" description="Helical" evidence="8">
    <location>
        <begin position="263"/>
        <end position="282"/>
    </location>
</feature>
<dbReference type="Proteomes" id="UP000006512">
    <property type="component" value="Unassembled WGS sequence"/>
</dbReference>
<dbReference type="GO" id="GO:1904680">
    <property type="term" value="F:peptide transmembrane transporter activity"/>
    <property type="evidence" value="ECO:0007669"/>
    <property type="project" value="InterPro"/>
</dbReference>
<feature type="transmembrane region" description="Helical" evidence="8">
    <location>
        <begin position="362"/>
        <end position="381"/>
    </location>
</feature>
<dbReference type="STRING" id="715226.ABI_42800"/>
<keyword evidence="7" id="KW-0813">Transport</keyword>
<dbReference type="PROSITE" id="PS01022">
    <property type="entry name" value="PTR2_1"/>
    <property type="match status" value="1"/>
</dbReference>
<sequence length="623" mass="68135">MLNIVIGAGILITILTGIPVLLQMRNHPKGLFVCFFAEMWERFSYYGMRALLIYYLVRHFLFDDTRANAQYGAYTTLIYLLPLLGGLIADRWLGTRKAITFGAILLVAGHLGMAIEGRPNIPTVTYQGTTYEFVTDGMGQNRSVKLDVNGQHYDWKGMADGGYEVVGLPADAPIPAILPAASIQKDVKIVDAWAENVFYLAISLIILGVGFMKPNISTIVGQLYREKDPRRDAGFQFYYYGINLGSFWAAALCGYLGENVGWWAGFGLAGIGMLAGLIMFTLGKPWLMGKGEPPKPEVLKEKVGPLNKEVLIYLGGLALVPVIYLLVQQNLIVRYALYAGSLAIIGYVIHQMFTKYSVPERFRLTLAMILSGSSALFFALFEQAGSSLSLFAERNTNLDILSAPIVIGNFVLASSQQLAAMTLPANHVWIDMGLTPSQTQTFNAGFILILAPVFAWLFTYLGRRGADPDPLKKFGFGLANVGLGFLVLVWGVGTADALWRLPVLFLMMTYLFHTIGELTLSPVGLSQQTKLSPPTIVATMMAIWFLGQSNGQNVAAIIAQFASTETVGGVALDNRSALMSSIETFNFIGWLGVGVGVFFFLLSYVIGHWSYGANDTTAEETPK</sequence>
<accession>F4QSY7</accession>
<name>F4QSY7_9CAUL</name>
<keyword evidence="4" id="KW-0653">Protein transport</keyword>
<keyword evidence="5 8" id="KW-1133">Transmembrane helix</keyword>
<dbReference type="Gene3D" id="1.20.1250.20">
    <property type="entry name" value="MFS general substrate transporter like domains"/>
    <property type="match status" value="2"/>
</dbReference>
<feature type="transmembrane region" description="Helical" evidence="8">
    <location>
        <begin position="197"/>
        <end position="216"/>
    </location>
</feature>
<feature type="transmembrane region" description="Helical" evidence="8">
    <location>
        <begin position="6"/>
        <end position="22"/>
    </location>
</feature>
<evidence type="ECO:0000256" key="4">
    <source>
        <dbReference type="ARBA" id="ARBA00022856"/>
    </source>
</evidence>
<evidence type="ECO:0000256" key="3">
    <source>
        <dbReference type="ARBA" id="ARBA00022692"/>
    </source>
</evidence>
<dbReference type="SUPFAM" id="SSF103473">
    <property type="entry name" value="MFS general substrate transporter"/>
    <property type="match status" value="1"/>
</dbReference>
<dbReference type="PROSITE" id="PS01023">
    <property type="entry name" value="PTR2_2"/>
    <property type="match status" value="1"/>
</dbReference>
<protein>
    <submittedName>
        <fullName evidence="9">Amino acid/peptide transporter Peptide:H+ symporter family protein</fullName>
    </submittedName>
</protein>
<dbReference type="NCBIfam" id="TIGR00924">
    <property type="entry name" value="yjdL_sub1_fam"/>
    <property type="match status" value="1"/>
</dbReference>
<comment type="similarity">
    <text evidence="2 7">Belongs to the major facilitator superfamily. Proton-dependent oligopeptide transporter (POT/PTR) (TC 2.A.17) family.</text>
</comment>
<keyword evidence="6 8" id="KW-0472">Membrane</keyword>
<dbReference type="AlphaFoldDB" id="F4QSY7"/>
<evidence type="ECO:0000256" key="8">
    <source>
        <dbReference type="SAM" id="Phobius"/>
    </source>
</evidence>
<comment type="subcellular location">
    <subcellularLocation>
        <location evidence="1 7">Membrane</location>
        <topology evidence="1 7">Multi-pass membrane protein</topology>
    </subcellularLocation>
</comment>
<dbReference type="InterPro" id="IPR000109">
    <property type="entry name" value="POT_fam"/>
</dbReference>
<evidence type="ECO:0000256" key="1">
    <source>
        <dbReference type="ARBA" id="ARBA00004141"/>
    </source>
</evidence>
<dbReference type="InterPro" id="IPR036259">
    <property type="entry name" value="MFS_trans_sf"/>
</dbReference>
<feature type="transmembrane region" description="Helical" evidence="8">
    <location>
        <begin position="499"/>
        <end position="519"/>
    </location>
</feature>
<dbReference type="PANTHER" id="PTHR11654">
    <property type="entry name" value="OLIGOPEPTIDE TRANSPORTER-RELATED"/>
    <property type="match status" value="1"/>
</dbReference>
<keyword evidence="3 7" id="KW-0812">Transmembrane</keyword>
<feature type="transmembrane region" description="Helical" evidence="8">
    <location>
        <begin position="584"/>
        <end position="606"/>
    </location>
</feature>
<evidence type="ECO:0000256" key="7">
    <source>
        <dbReference type="RuleBase" id="RU003755"/>
    </source>
</evidence>
<evidence type="ECO:0000313" key="9">
    <source>
        <dbReference type="EMBL" id="EGF89857.1"/>
    </source>
</evidence>